<dbReference type="EMBL" id="JAPCID010000047">
    <property type="protein sequence ID" value="MDA0140924.1"/>
    <property type="molecule type" value="Genomic_DNA"/>
</dbReference>
<evidence type="ECO:0000313" key="7">
    <source>
        <dbReference type="EMBL" id="MDA0140924.1"/>
    </source>
</evidence>
<keyword evidence="8" id="KW-1185">Reference proteome</keyword>
<keyword evidence="2" id="KW-0479">Metal-binding</keyword>
<evidence type="ECO:0000259" key="5">
    <source>
        <dbReference type="Pfam" id="PF04055"/>
    </source>
</evidence>
<dbReference type="SFLD" id="SFLDS00029">
    <property type="entry name" value="Radical_SAM"/>
    <property type="match status" value="1"/>
</dbReference>
<dbReference type="InterPro" id="IPR058240">
    <property type="entry name" value="rSAM_sf"/>
</dbReference>
<keyword evidence="3" id="KW-0408">Iron</keyword>
<dbReference type="CDD" id="cd21109">
    <property type="entry name" value="SPASM"/>
    <property type="match status" value="1"/>
</dbReference>
<dbReference type="CDD" id="cd01335">
    <property type="entry name" value="Radical_SAM"/>
    <property type="match status" value="1"/>
</dbReference>
<keyword evidence="4" id="KW-0411">Iron-sulfur</keyword>
<dbReference type="SUPFAM" id="SSF102114">
    <property type="entry name" value="Radical SAM enzymes"/>
    <property type="match status" value="1"/>
</dbReference>
<dbReference type="Proteomes" id="UP001147700">
    <property type="component" value="Unassembled WGS sequence"/>
</dbReference>
<evidence type="ECO:0000256" key="2">
    <source>
        <dbReference type="ARBA" id="ARBA00022723"/>
    </source>
</evidence>
<evidence type="ECO:0000313" key="8">
    <source>
        <dbReference type="Proteomes" id="UP001147700"/>
    </source>
</evidence>
<dbReference type="InterPro" id="IPR023885">
    <property type="entry name" value="4Fe4S-binding_SPASM_dom"/>
</dbReference>
<reference evidence="7" key="1">
    <citation type="submission" date="2022-10" db="EMBL/GenBank/DDBJ databases">
        <title>The WGS of Solirubrobacter sp. CPCC 204708.</title>
        <authorList>
            <person name="Jiang Z."/>
        </authorList>
    </citation>
    <scope>NUCLEOTIDE SEQUENCE</scope>
    <source>
        <strain evidence="7">CPCC 204708</strain>
    </source>
</reference>
<dbReference type="Pfam" id="PF13186">
    <property type="entry name" value="SPASM"/>
    <property type="match status" value="1"/>
</dbReference>
<dbReference type="InterPro" id="IPR050377">
    <property type="entry name" value="Radical_SAM_PqqE_MftC-like"/>
</dbReference>
<keyword evidence="1" id="KW-0949">S-adenosyl-L-methionine</keyword>
<proteinExistence type="predicted"/>
<feature type="domain" description="Radical SAM core" evidence="5">
    <location>
        <begin position="68"/>
        <end position="170"/>
    </location>
</feature>
<organism evidence="7 8">
    <name type="scientific">Solirubrobacter deserti</name>
    <dbReference type="NCBI Taxonomy" id="2282478"/>
    <lineage>
        <taxon>Bacteria</taxon>
        <taxon>Bacillati</taxon>
        <taxon>Actinomycetota</taxon>
        <taxon>Thermoleophilia</taxon>
        <taxon>Solirubrobacterales</taxon>
        <taxon>Solirubrobacteraceae</taxon>
        <taxon>Solirubrobacter</taxon>
    </lineage>
</organism>
<dbReference type="PANTHER" id="PTHR11228:SF7">
    <property type="entry name" value="PQQA PEPTIDE CYCLASE"/>
    <property type="match status" value="1"/>
</dbReference>
<evidence type="ECO:0000259" key="6">
    <source>
        <dbReference type="Pfam" id="PF13186"/>
    </source>
</evidence>
<evidence type="ECO:0000256" key="4">
    <source>
        <dbReference type="ARBA" id="ARBA00023014"/>
    </source>
</evidence>
<name>A0ABT4RQV7_9ACTN</name>
<sequence>MRFDPRHKLASKDPIPRGVEVVNDSATVAAESEKGVSAWAIDNRLRPLFGERWSVATERPLFHLVSVETQSGCNYSCHFCGVARTVDPRPPGQMSWLNINKIADELGEIDYDGRVALFGNNEPLLDSRIVDIVRTFRKRVPAADIRLLTNGALLNPDLAVALFRAGLDCLVVNNYTDGVRLTRRVRDLIAVSERFASYDLRISVRERDEILTSRAGTAPNKPQPAGPARGFCALPFTDLHVSYTGDVNLCCFDAHNRSSLGSLATQDLLQIWNSAAFTAHRERLLLGDRSGFPLCAACDFDGFRSPTRSDPPMIRADLVGLDE</sequence>
<dbReference type="RefSeq" id="WP_270006699.1">
    <property type="nucleotide sequence ID" value="NZ_JAPCID010000047.1"/>
</dbReference>
<dbReference type="PANTHER" id="PTHR11228">
    <property type="entry name" value="RADICAL SAM DOMAIN PROTEIN"/>
    <property type="match status" value="1"/>
</dbReference>
<protein>
    <submittedName>
        <fullName evidence="7">SPASM domain-containing protein</fullName>
    </submittedName>
</protein>
<comment type="caution">
    <text evidence="7">The sequence shown here is derived from an EMBL/GenBank/DDBJ whole genome shotgun (WGS) entry which is preliminary data.</text>
</comment>
<dbReference type="Pfam" id="PF04055">
    <property type="entry name" value="Radical_SAM"/>
    <property type="match status" value="1"/>
</dbReference>
<accession>A0ABT4RQV7</accession>
<gene>
    <name evidence="7" type="ORF">OJ962_25740</name>
</gene>
<dbReference type="Gene3D" id="3.20.20.70">
    <property type="entry name" value="Aldolase class I"/>
    <property type="match status" value="1"/>
</dbReference>
<evidence type="ECO:0000256" key="3">
    <source>
        <dbReference type="ARBA" id="ARBA00023004"/>
    </source>
</evidence>
<feature type="domain" description="4Fe4S-binding SPASM" evidence="6">
    <location>
        <begin position="232"/>
        <end position="299"/>
    </location>
</feature>
<dbReference type="InterPro" id="IPR013785">
    <property type="entry name" value="Aldolase_TIM"/>
</dbReference>
<evidence type="ECO:0000256" key="1">
    <source>
        <dbReference type="ARBA" id="ARBA00022691"/>
    </source>
</evidence>
<dbReference type="InterPro" id="IPR007197">
    <property type="entry name" value="rSAM"/>
</dbReference>